<evidence type="ECO:0000313" key="2">
    <source>
        <dbReference type="EMBL" id="ADY61796.1"/>
    </source>
</evidence>
<evidence type="ECO:0000259" key="1">
    <source>
        <dbReference type="Pfam" id="PF01261"/>
    </source>
</evidence>
<dbReference type="InterPro" id="IPR013022">
    <property type="entry name" value="Xyl_isomerase-like_TIM-brl"/>
</dbReference>
<protein>
    <submittedName>
        <fullName evidence="2">Xylose isomerase domain-containing protein TIM barrel</fullName>
    </submittedName>
</protein>
<dbReference type="EMBL" id="CP002546">
    <property type="protein sequence ID" value="ADY61796.1"/>
    <property type="molecule type" value="Genomic_DNA"/>
</dbReference>
<dbReference type="KEGG" id="pbs:Plabr_4223"/>
<evidence type="ECO:0000313" key="3">
    <source>
        <dbReference type="Proteomes" id="UP000006860"/>
    </source>
</evidence>
<dbReference type="PANTHER" id="PTHR12110:SF52">
    <property type="entry name" value="XYLOSE ISOMERASE"/>
    <property type="match status" value="1"/>
</dbReference>
<accession>F0SIU7</accession>
<dbReference type="Proteomes" id="UP000006860">
    <property type="component" value="Chromosome"/>
</dbReference>
<name>F0SIU7_RUBBR</name>
<gene>
    <name evidence="2" type="ordered locus">Plabr_4223</name>
</gene>
<dbReference type="HOGENOM" id="CLU_058777_0_0_0"/>
<dbReference type="GO" id="GO:0016853">
    <property type="term" value="F:isomerase activity"/>
    <property type="evidence" value="ECO:0007669"/>
    <property type="project" value="UniProtKB-KW"/>
</dbReference>
<dbReference type="eggNOG" id="COG1082">
    <property type="taxonomic scope" value="Bacteria"/>
</dbReference>
<organism evidence="2 3">
    <name type="scientific">Rubinisphaera brasiliensis (strain ATCC 49424 / DSM 5305 / JCM 21570 / IAM 15109 / NBRC 103401 / IFAM 1448)</name>
    <name type="common">Planctomyces brasiliensis</name>
    <dbReference type="NCBI Taxonomy" id="756272"/>
    <lineage>
        <taxon>Bacteria</taxon>
        <taxon>Pseudomonadati</taxon>
        <taxon>Planctomycetota</taxon>
        <taxon>Planctomycetia</taxon>
        <taxon>Planctomycetales</taxon>
        <taxon>Planctomycetaceae</taxon>
        <taxon>Rubinisphaera</taxon>
    </lineage>
</organism>
<keyword evidence="3" id="KW-1185">Reference proteome</keyword>
<dbReference type="STRING" id="756272.Plabr_4223"/>
<sequence>MIEALSVDSAPDRQKLAVHTMTTKPWKLETAVREYAARNVQGISIWVEALEGYATATVRQLVSDHGLEVPALVRGGFFCDESASVRQQKIDRNRQLIETAVEIGADMLVLVVGAIPQVSLDIQRGWVSDGIAALLDLAAATGVKLAIEPLHPMYAGDKSCVNRISEANAICDRLAHPLLGVAVDVYHVWWDPDLQEQIAQLGKQNRLFGFHLCDWRVPTRDLLTDRALMGEGCVDIRSIRASVEAAGFDGWNEVEIFSEDYWGSDQGDFLDRIVGSYMTCA</sequence>
<dbReference type="RefSeq" id="WP_013630501.1">
    <property type="nucleotide sequence ID" value="NC_015174.1"/>
</dbReference>
<reference evidence="3" key="1">
    <citation type="submission" date="2011-02" db="EMBL/GenBank/DDBJ databases">
        <title>The complete genome of Planctomyces brasiliensis DSM 5305.</title>
        <authorList>
            <person name="Lucas S."/>
            <person name="Copeland A."/>
            <person name="Lapidus A."/>
            <person name="Bruce D."/>
            <person name="Goodwin L."/>
            <person name="Pitluck S."/>
            <person name="Kyrpides N."/>
            <person name="Mavromatis K."/>
            <person name="Pagani I."/>
            <person name="Ivanova N."/>
            <person name="Ovchinnikova G."/>
            <person name="Lu M."/>
            <person name="Detter J.C."/>
            <person name="Han C."/>
            <person name="Land M."/>
            <person name="Hauser L."/>
            <person name="Markowitz V."/>
            <person name="Cheng J.-F."/>
            <person name="Hugenholtz P."/>
            <person name="Woyke T."/>
            <person name="Wu D."/>
            <person name="Tindall B."/>
            <person name="Pomrenke H.G."/>
            <person name="Brambilla E."/>
            <person name="Klenk H.-P."/>
            <person name="Eisen J.A."/>
        </authorList>
    </citation>
    <scope>NUCLEOTIDE SEQUENCE [LARGE SCALE GENOMIC DNA]</scope>
    <source>
        <strain evidence="3">ATCC 49424 / DSM 5305 / JCM 21570 / NBRC 103401 / IFAM 1448</strain>
    </source>
</reference>
<proteinExistence type="predicted"/>
<dbReference type="PANTHER" id="PTHR12110">
    <property type="entry name" value="HYDROXYPYRUVATE ISOMERASE"/>
    <property type="match status" value="1"/>
</dbReference>
<keyword evidence="2" id="KW-0413">Isomerase</keyword>
<dbReference type="Gene3D" id="3.20.20.150">
    <property type="entry name" value="Divalent-metal-dependent TIM barrel enzymes"/>
    <property type="match status" value="1"/>
</dbReference>
<feature type="domain" description="Xylose isomerase-like TIM barrel" evidence="1">
    <location>
        <begin position="48"/>
        <end position="260"/>
    </location>
</feature>
<dbReference type="AlphaFoldDB" id="F0SIU7"/>
<dbReference type="Pfam" id="PF01261">
    <property type="entry name" value="AP_endonuc_2"/>
    <property type="match status" value="1"/>
</dbReference>
<dbReference type="InterPro" id="IPR050312">
    <property type="entry name" value="IolE/XylAMocC-like"/>
</dbReference>
<dbReference type="OrthoDB" id="9782626at2"/>
<dbReference type="InterPro" id="IPR036237">
    <property type="entry name" value="Xyl_isomerase-like_sf"/>
</dbReference>
<dbReference type="SUPFAM" id="SSF51658">
    <property type="entry name" value="Xylose isomerase-like"/>
    <property type="match status" value="1"/>
</dbReference>